<dbReference type="Pfam" id="PF26594">
    <property type="entry name" value="KH_NusA_2nd"/>
    <property type="match status" value="1"/>
</dbReference>
<dbReference type="Gene3D" id="3.30.1480.10">
    <property type="entry name" value="NusA, N-terminal domain"/>
    <property type="match status" value="1"/>
</dbReference>
<dbReference type="InterPro" id="IPR012340">
    <property type="entry name" value="NA-bd_OB-fold"/>
</dbReference>
<evidence type="ECO:0000256" key="3">
    <source>
        <dbReference type="ARBA" id="ARBA00022814"/>
    </source>
</evidence>
<evidence type="ECO:0000256" key="7">
    <source>
        <dbReference type="HAMAP-Rule" id="MF_00945"/>
    </source>
</evidence>
<dbReference type="HAMAP" id="MF_00945_B">
    <property type="entry name" value="NusA_B"/>
    <property type="match status" value="1"/>
</dbReference>
<keyword evidence="3 7" id="KW-0889">Transcription antitermination</keyword>
<evidence type="ECO:0000256" key="4">
    <source>
        <dbReference type="ARBA" id="ARBA00022884"/>
    </source>
</evidence>
<dbReference type="InterPro" id="IPR013735">
    <property type="entry name" value="TF_NusA_N"/>
</dbReference>
<evidence type="ECO:0000256" key="6">
    <source>
        <dbReference type="ARBA" id="ARBA00023163"/>
    </source>
</evidence>
<dbReference type="Proteomes" id="UP000247763">
    <property type="component" value="Chromosome"/>
</dbReference>
<comment type="function">
    <text evidence="7">Participates in both transcription termination and antitermination.</text>
</comment>
<evidence type="ECO:0000259" key="8">
    <source>
        <dbReference type="PROSITE" id="PS50126"/>
    </source>
</evidence>
<evidence type="ECO:0000256" key="5">
    <source>
        <dbReference type="ARBA" id="ARBA00023015"/>
    </source>
</evidence>
<dbReference type="InterPro" id="IPR010213">
    <property type="entry name" value="TF_NusA"/>
</dbReference>
<dbReference type="FunFam" id="2.40.50.140:FF:000058">
    <property type="entry name" value="Transcription termination/antitermination protein NusA"/>
    <property type="match status" value="1"/>
</dbReference>
<dbReference type="CDD" id="cd04455">
    <property type="entry name" value="S1_NusA"/>
    <property type="match status" value="1"/>
</dbReference>
<dbReference type="InterPro" id="IPR009019">
    <property type="entry name" value="KH_sf_prok-type"/>
</dbReference>
<dbReference type="GO" id="GO:0000166">
    <property type="term" value="F:nucleotide binding"/>
    <property type="evidence" value="ECO:0007669"/>
    <property type="project" value="InterPro"/>
</dbReference>
<dbReference type="Pfam" id="PF08529">
    <property type="entry name" value="NusA_N"/>
    <property type="match status" value="1"/>
</dbReference>
<dbReference type="GO" id="GO:0003700">
    <property type="term" value="F:DNA-binding transcription factor activity"/>
    <property type="evidence" value="ECO:0007669"/>
    <property type="project" value="InterPro"/>
</dbReference>
<reference evidence="10" key="1">
    <citation type="submission" date="2018-05" db="EMBL/GenBank/DDBJ databases">
        <title>Genome sequencing of Phenylobacterium sp. HYN0004.</title>
        <authorList>
            <person name="Yi H."/>
            <person name="Baek C."/>
        </authorList>
    </citation>
    <scope>NUCLEOTIDE SEQUENCE [LARGE SCALE GENOMIC DNA]</scope>
    <source>
        <strain evidence="10">HYN0004</strain>
    </source>
</reference>
<evidence type="ECO:0000256" key="1">
    <source>
        <dbReference type="ARBA" id="ARBA00022472"/>
    </source>
</evidence>
<dbReference type="InterPro" id="IPR015946">
    <property type="entry name" value="KH_dom-like_a/b"/>
</dbReference>
<dbReference type="FunFam" id="3.30.300.20:FF:000002">
    <property type="entry name" value="Transcription termination/antitermination protein NusA"/>
    <property type="match status" value="1"/>
</dbReference>
<dbReference type="GO" id="GO:0003723">
    <property type="term" value="F:RNA binding"/>
    <property type="evidence" value="ECO:0007669"/>
    <property type="project" value="UniProtKB-UniRule"/>
</dbReference>
<evidence type="ECO:0000313" key="10">
    <source>
        <dbReference type="Proteomes" id="UP000247763"/>
    </source>
</evidence>
<dbReference type="GO" id="GO:0005829">
    <property type="term" value="C:cytosol"/>
    <property type="evidence" value="ECO:0007669"/>
    <property type="project" value="TreeGrafter"/>
</dbReference>
<proteinExistence type="inferred from homology"/>
<gene>
    <name evidence="7" type="primary">nusA</name>
    <name evidence="9" type="ORF">HYN04_00055</name>
</gene>
<accession>A0A2Z3HXP3</accession>
<dbReference type="PROSITE" id="PS50084">
    <property type="entry name" value="KH_TYPE_1"/>
    <property type="match status" value="1"/>
</dbReference>
<dbReference type="PANTHER" id="PTHR22648">
    <property type="entry name" value="TRANSCRIPTION TERMINATION FACTOR NUSA"/>
    <property type="match status" value="1"/>
</dbReference>
<name>A0A2Z3HXP3_9CAUL</name>
<dbReference type="PANTHER" id="PTHR22648:SF0">
    <property type="entry name" value="TRANSCRIPTION TERMINATION_ANTITERMINATION PROTEIN NUSA"/>
    <property type="match status" value="1"/>
</dbReference>
<feature type="domain" description="S1 motif" evidence="8">
    <location>
        <begin position="153"/>
        <end position="217"/>
    </location>
</feature>
<dbReference type="GO" id="GO:0031564">
    <property type="term" value="P:transcription antitermination"/>
    <property type="evidence" value="ECO:0007669"/>
    <property type="project" value="UniProtKB-UniRule"/>
</dbReference>
<dbReference type="Pfam" id="PF13184">
    <property type="entry name" value="KH_NusA_1st"/>
    <property type="match status" value="1"/>
</dbReference>
<evidence type="ECO:0000313" key="9">
    <source>
        <dbReference type="EMBL" id="AWM76288.1"/>
    </source>
</evidence>
<dbReference type="NCBIfam" id="TIGR01954">
    <property type="entry name" value="nusA_Cterm_rpt"/>
    <property type="match status" value="1"/>
</dbReference>
<organism evidence="9 10">
    <name type="scientific">Phenylobacterium parvum</name>
    <dbReference type="NCBI Taxonomy" id="2201350"/>
    <lineage>
        <taxon>Bacteria</taxon>
        <taxon>Pseudomonadati</taxon>
        <taxon>Pseudomonadota</taxon>
        <taxon>Alphaproteobacteria</taxon>
        <taxon>Caulobacterales</taxon>
        <taxon>Caulobacteraceae</taxon>
        <taxon>Phenylobacterium</taxon>
    </lineage>
</organism>
<dbReference type="FunFam" id="3.30.300.20:FF:000005">
    <property type="entry name" value="Transcription termination/antitermination protein NusA"/>
    <property type="match status" value="1"/>
</dbReference>
<dbReference type="InterPro" id="IPR025249">
    <property type="entry name" value="TF_NusA_KH_1st"/>
</dbReference>
<dbReference type="RefSeq" id="WP_110448857.1">
    <property type="nucleotide sequence ID" value="NZ_CP029479.1"/>
</dbReference>
<dbReference type="PROSITE" id="PS50126">
    <property type="entry name" value="S1"/>
    <property type="match status" value="1"/>
</dbReference>
<keyword evidence="10" id="KW-1185">Reference proteome</keyword>
<dbReference type="InterPro" id="IPR036555">
    <property type="entry name" value="NusA_N_sf"/>
</dbReference>
<dbReference type="SMART" id="SM00316">
    <property type="entry name" value="S1"/>
    <property type="match status" value="1"/>
</dbReference>
<dbReference type="Gene3D" id="3.30.300.20">
    <property type="match status" value="2"/>
</dbReference>
<dbReference type="CDD" id="cd22529">
    <property type="entry name" value="KH-II_NusA_rpt2"/>
    <property type="match status" value="1"/>
</dbReference>
<dbReference type="AlphaFoldDB" id="A0A2Z3HXP3"/>
<keyword evidence="4 7" id="KW-0694">RNA-binding</keyword>
<dbReference type="CDD" id="cd02134">
    <property type="entry name" value="KH-II_NusA_rpt1"/>
    <property type="match status" value="1"/>
</dbReference>
<dbReference type="KEGG" id="phb:HYN04_00055"/>
<keyword evidence="5 7" id="KW-0805">Transcription regulation</keyword>
<keyword evidence="6 7" id="KW-0804">Transcription</keyword>
<dbReference type="EMBL" id="CP029479">
    <property type="protein sequence ID" value="AWM76288.1"/>
    <property type="molecule type" value="Genomic_DNA"/>
</dbReference>
<dbReference type="GO" id="GO:0006353">
    <property type="term" value="P:DNA-templated transcription termination"/>
    <property type="evidence" value="ECO:0007669"/>
    <property type="project" value="UniProtKB-UniRule"/>
</dbReference>
<dbReference type="InterPro" id="IPR010995">
    <property type="entry name" value="DNA_repair_Rad51/TF_NusA_a-hlx"/>
</dbReference>
<protein>
    <recommendedName>
        <fullName evidence="7">Transcription termination/antitermination protein NusA</fullName>
    </recommendedName>
</protein>
<dbReference type="Pfam" id="PF14520">
    <property type="entry name" value="HHH_5"/>
    <property type="match status" value="1"/>
</dbReference>
<dbReference type="SUPFAM" id="SSF69705">
    <property type="entry name" value="Transcription factor NusA, N-terminal domain"/>
    <property type="match status" value="1"/>
</dbReference>
<keyword evidence="2 7" id="KW-0963">Cytoplasm</keyword>
<comment type="subunit">
    <text evidence="7">Monomer. Binds directly to the core enzyme of the DNA-dependent RNA polymerase and to nascent RNA.</text>
</comment>
<evidence type="ECO:0000256" key="2">
    <source>
        <dbReference type="ARBA" id="ARBA00022490"/>
    </source>
</evidence>
<dbReference type="SUPFAM" id="SSF54814">
    <property type="entry name" value="Prokaryotic type KH domain (KH-domain type II)"/>
    <property type="match status" value="2"/>
</dbReference>
<dbReference type="Gene3D" id="1.10.150.20">
    <property type="entry name" value="5' to 3' exonuclease, C-terminal subdomain"/>
    <property type="match status" value="2"/>
</dbReference>
<dbReference type="InterPro" id="IPR003029">
    <property type="entry name" value="S1_domain"/>
</dbReference>
<dbReference type="OrthoDB" id="9807233at2"/>
<dbReference type="InterPro" id="IPR004087">
    <property type="entry name" value="KH_dom"/>
</dbReference>
<dbReference type="Gene3D" id="2.40.50.140">
    <property type="entry name" value="Nucleic acid-binding proteins"/>
    <property type="match status" value="1"/>
</dbReference>
<dbReference type="SUPFAM" id="SSF50249">
    <property type="entry name" value="Nucleic acid-binding proteins"/>
    <property type="match status" value="1"/>
</dbReference>
<dbReference type="SUPFAM" id="SSF47794">
    <property type="entry name" value="Rad51 N-terminal domain-like"/>
    <property type="match status" value="1"/>
</dbReference>
<comment type="subcellular location">
    <subcellularLocation>
        <location evidence="7">Cytoplasm</location>
    </subcellularLocation>
</comment>
<dbReference type="InterPro" id="IPR030842">
    <property type="entry name" value="TF_NusA_bacterial"/>
</dbReference>
<comment type="similarity">
    <text evidence="7">Belongs to the NusA family.</text>
</comment>
<dbReference type="InterPro" id="IPR010214">
    <property type="entry name" value="Tscrpt_termin_fac_NusA_C_rpt"/>
</dbReference>
<dbReference type="InterPro" id="IPR058582">
    <property type="entry name" value="KH_NusA_2nd"/>
</dbReference>
<dbReference type="SMART" id="SM00322">
    <property type="entry name" value="KH"/>
    <property type="match status" value="2"/>
</dbReference>
<sequence length="556" mass="61732">MSPTGIAANRLELLQIAEAVAREKSIDREVVISAIEEAIQKGARARYGAEHDIRVRIDPKTGETSLKRVIRVIPDDEIFTDEDGLPVEPIGVRRLSEALRDDPEASVGKTYEEVLPPFEFGRVQTQMARQVVTGKVREAERERQYEEFKDRVGEIVNGVVKRVEYGNTVVDLGRGEGIMRRDQSIPRENFNIGDRIRCYIYDVRREAKGPQILLSRAHGGFLARLFAQEVPEVYDGVIEIRAVARDPGSRAKMAVVSNDGSIDPVGACVGMRGSRVQAVVAELQGEKIDIIQWNPDEATFIVNALAPAEVSKVVMDEEDERVEVVVPDEQLSLAIGRRGQNVRLASQLTGWQIDIMTESQESERRQREFAERTALFQEALDVDEVIAQLLVTEGFATVEDVAYVDASEVANIEGFDEDTAEEIQARARDHLEREAAELDARRRELGVEDGLLEIEGVTLPVAVALGEGEVKSVEDLAGLVPDDLRGWYETRNGERVREPGVLDAFSLDAAEAEALIMRARVAMGWIEAPPEEVEEEIEAELSEEDIVFGQPGAREA</sequence>
<keyword evidence="1 7" id="KW-0806">Transcription termination</keyword>
<dbReference type="PROSITE" id="PS50096">
    <property type="entry name" value="IQ"/>
    <property type="match status" value="1"/>
</dbReference>
<dbReference type="NCBIfam" id="TIGR01953">
    <property type="entry name" value="NusA"/>
    <property type="match status" value="1"/>
</dbReference>